<dbReference type="InterPro" id="IPR025205">
    <property type="entry name" value="PilX/PilW_C"/>
</dbReference>
<dbReference type="Proteomes" id="UP000266313">
    <property type="component" value="Chromosome"/>
</dbReference>
<keyword evidence="1" id="KW-0812">Transmembrane</keyword>
<dbReference type="InterPro" id="IPR025746">
    <property type="entry name" value="PilX_N_dom"/>
</dbReference>
<keyword evidence="1" id="KW-1133">Transmembrane helix</keyword>
<gene>
    <name evidence="4" type="ORF">sS8_3531</name>
</gene>
<dbReference type="AlphaFoldDB" id="A0A250KUY6"/>
<evidence type="ECO:0000259" key="3">
    <source>
        <dbReference type="Pfam" id="PF14341"/>
    </source>
</evidence>
<organism evidence="4 5">
    <name type="scientific">Methylocaldum marinum</name>
    <dbReference type="NCBI Taxonomy" id="1432792"/>
    <lineage>
        <taxon>Bacteria</taxon>
        <taxon>Pseudomonadati</taxon>
        <taxon>Pseudomonadota</taxon>
        <taxon>Gammaproteobacteria</taxon>
        <taxon>Methylococcales</taxon>
        <taxon>Methylococcaceae</taxon>
        <taxon>Methylocaldum</taxon>
    </lineage>
</organism>
<feature type="transmembrane region" description="Helical" evidence="1">
    <location>
        <begin position="20"/>
        <end position="39"/>
    </location>
</feature>
<evidence type="ECO:0000313" key="4">
    <source>
        <dbReference type="EMBL" id="BBA35468.1"/>
    </source>
</evidence>
<dbReference type="KEGG" id="mmai:sS8_3531"/>
<dbReference type="Pfam" id="PF14341">
    <property type="entry name" value="PilX_N"/>
    <property type="match status" value="1"/>
</dbReference>
<name>A0A250KUY6_9GAMM</name>
<proteinExistence type="predicted"/>
<keyword evidence="5" id="KW-1185">Reference proteome</keyword>
<protein>
    <submittedName>
        <fullName evidence="4">Type IV pilus assembly protein PilX</fullName>
    </submittedName>
</protein>
<reference evidence="4 5" key="1">
    <citation type="submission" date="2016-12" db="EMBL/GenBank/DDBJ databases">
        <title>Genome sequencing of Methylocaldum marinum.</title>
        <authorList>
            <person name="Takeuchi M."/>
            <person name="Kamagata Y."/>
            <person name="Hiraoka S."/>
            <person name="Oshima K."/>
            <person name="Hattori M."/>
            <person name="Iwasaki W."/>
        </authorList>
    </citation>
    <scope>NUCLEOTIDE SEQUENCE [LARGE SCALE GENOMIC DNA]</scope>
    <source>
        <strain evidence="4 5">S8</strain>
    </source>
</reference>
<evidence type="ECO:0000256" key="1">
    <source>
        <dbReference type="SAM" id="Phobius"/>
    </source>
</evidence>
<dbReference type="EMBL" id="AP017928">
    <property type="protein sequence ID" value="BBA35468.1"/>
    <property type="molecule type" value="Genomic_DNA"/>
</dbReference>
<keyword evidence="1" id="KW-0472">Membrane</keyword>
<sequence length="200" mass="21454">MAKESGFLTVLVATRQSGSALPTTLVILLILTLIGVSSMQTTLLEEKMAGNLRDQNLAFQAAEAALRAGETYLQGVTLGTFSADTSEQDLTLNAQGLYQPTLSPEHERWQQENIWTEAGSRAYAETLAGVAESPRYIIEDLSSYTKCTNAGNCTNVPLPRTPGGSLKFGPISATSRFRVTARGVGSTSAAVVLLQSYYNR</sequence>
<feature type="domain" description="Type 4 fimbrial biogenesis protein PilX N-terminal" evidence="3">
    <location>
        <begin position="17"/>
        <end position="67"/>
    </location>
</feature>
<evidence type="ECO:0000313" key="5">
    <source>
        <dbReference type="Proteomes" id="UP000266313"/>
    </source>
</evidence>
<dbReference type="OrthoDB" id="5298746at2"/>
<feature type="domain" description="PilX/PilW C-terminal" evidence="2">
    <location>
        <begin position="96"/>
        <end position="199"/>
    </location>
</feature>
<dbReference type="RefSeq" id="WP_119630751.1">
    <property type="nucleotide sequence ID" value="NZ_AP017928.1"/>
</dbReference>
<dbReference type="Pfam" id="PF13681">
    <property type="entry name" value="PilX"/>
    <property type="match status" value="1"/>
</dbReference>
<evidence type="ECO:0000259" key="2">
    <source>
        <dbReference type="Pfam" id="PF13681"/>
    </source>
</evidence>
<accession>A0A250KUY6</accession>